<reference evidence="1" key="1">
    <citation type="journal article" date="2015" name="Nature">
        <title>Complex archaea that bridge the gap between prokaryotes and eukaryotes.</title>
        <authorList>
            <person name="Spang A."/>
            <person name="Saw J.H."/>
            <person name="Jorgensen S.L."/>
            <person name="Zaremba-Niedzwiedzka K."/>
            <person name="Martijn J."/>
            <person name="Lind A.E."/>
            <person name="van Eijk R."/>
            <person name="Schleper C."/>
            <person name="Guy L."/>
            <person name="Ettema T.J."/>
        </authorList>
    </citation>
    <scope>NUCLEOTIDE SEQUENCE</scope>
</reference>
<gene>
    <name evidence="1" type="ORF">LCGC14_1685630</name>
</gene>
<protein>
    <submittedName>
        <fullName evidence="1">Uncharacterized protein</fullName>
    </submittedName>
</protein>
<proteinExistence type="predicted"/>
<dbReference type="EMBL" id="LAZR01014671">
    <property type="protein sequence ID" value="KKM16454.1"/>
    <property type="molecule type" value="Genomic_DNA"/>
</dbReference>
<accession>A0A0F9I9U2</accession>
<organism evidence="1">
    <name type="scientific">marine sediment metagenome</name>
    <dbReference type="NCBI Taxonomy" id="412755"/>
    <lineage>
        <taxon>unclassified sequences</taxon>
        <taxon>metagenomes</taxon>
        <taxon>ecological metagenomes</taxon>
    </lineage>
</organism>
<dbReference type="AlphaFoldDB" id="A0A0F9I9U2"/>
<sequence length="29" mass="3409">VSKFAFLAWVWMTEAEDCREKTSQEGETE</sequence>
<feature type="non-terminal residue" evidence="1">
    <location>
        <position position="1"/>
    </location>
</feature>
<name>A0A0F9I9U2_9ZZZZ</name>
<comment type="caution">
    <text evidence="1">The sequence shown here is derived from an EMBL/GenBank/DDBJ whole genome shotgun (WGS) entry which is preliminary data.</text>
</comment>
<evidence type="ECO:0000313" key="1">
    <source>
        <dbReference type="EMBL" id="KKM16454.1"/>
    </source>
</evidence>